<accession>A0A0A5IBS8</accession>
<sequence length="108" mass="12337">MADNIENNPTNLDFYKKKNKEEMKYQVVTFALMIFFTLVAFSMVAFGDFGTQFVIPVILLLAGVQVAFQLYYFMHMSHKGHGMPALMLWSGVFVAVLTIAAMVTIVWW</sequence>
<dbReference type="PANTHER" id="PTHR36835:SF1">
    <property type="entry name" value="CYTOCHROME BO(3) UBIQUINOL OXIDASE SUBUNIT 4"/>
    <property type="match status" value="1"/>
</dbReference>
<comment type="subcellular location">
    <subcellularLocation>
        <location evidence="1">Cell membrane</location>
        <topology evidence="1">Multi-pass membrane protein</topology>
    </subcellularLocation>
</comment>
<dbReference type="PANTHER" id="PTHR36835">
    <property type="entry name" value="CYTOCHROME BO(3) UBIQUINOL OXIDASE SUBUNIT 4"/>
    <property type="match status" value="1"/>
</dbReference>
<dbReference type="GO" id="GO:0019646">
    <property type="term" value="P:aerobic electron transport chain"/>
    <property type="evidence" value="ECO:0007669"/>
    <property type="project" value="TreeGrafter"/>
</dbReference>
<proteinExistence type="inferred from homology"/>
<evidence type="ECO:0000256" key="3">
    <source>
        <dbReference type="ARBA" id="ARBA00022475"/>
    </source>
</evidence>
<dbReference type="InterPro" id="IPR050968">
    <property type="entry name" value="Cytochrome_c_oxidase_bac_sub4"/>
</dbReference>
<dbReference type="OrthoDB" id="2989516at2"/>
<dbReference type="EMBL" id="AVPE01000003">
    <property type="protein sequence ID" value="KGX93297.1"/>
    <property type="molecule type" value="Genomic_DNA"/>
</dbReference>
<comment type="caution">
    <text evidence="8">The sequence shown here is derived from an EMBL/GenBank/DDBJ whole genome shotgun (WGS) entry which is preliminary data.</text>
</comment>
<dbReference type="AlphaFoldDB" id="A0A0A5IBS8"/>
<keyword evidence="9" id="KW-1185">Reference proteome</keyword>
<evidence type="ECO:0000256" key="4">
    <source>
        <dbReference type="ARBA" id="ARBA00022692"/>
    </source>
</evidence>
<evidence type="ECO:0000256" key="7">
    <source>
        <dbReference type="SAM" id="Phobius"/>
    </source>
</evidence>
<dbReference type="GO" id="GO:0005886">
    <property type="term" value="C:plasma membrane"/>
    <property type="evidence" value="ECO:0007669"/>
    <property type="project" value="UniProtKB-SubCell"/>
</dbReference>
<dbReference type="InterPro" id="IPR005171">
    <property type="entry name" value="Cyt_c_oxidase_su4_prok"/>
</dbReference>
<keyword evidence="5 7" id="KW-1133">Transmembrane helix</keyword>
<feature type="transmembrane region" description="Helical" evidence="7">
    <location>
        <begin position="53"/>
        <end position="74"/>
    </location>
</feature>
<feature type="transmembrane region" description="Helical" evidence="7">
    <location>
        <begin position="25"/>
        <end position="47"/>
    </location>
</feature>
<evidence type="ECO:0000256" key="2">
    <source>
        <dbReference type="ARBA" id="ARBA00008079"/>
    </source>
</evidence>
<dbReference type="STRING" id="1385510.GCA_000425205_01192"/>
<dbReference type="GO" id="GO:0009319">
    <property type="term" value="C:cytochrome o ubiquinol oxidase complex"/>
    <property type="evidence" value="ECO:0007669"/>
    <property type="project" value="TreeGrafter"/>
</dbReference>
<dbReference type="Proteomes" id="UP000030528">
    <property type="component" value="Unassembled WGS sequence"/>
</dbReference>
<keyword evidence="6 7" id="KW-0472">Membrane</keyword>
<evidence type="ECO:0000256" key="1">
    <source>
        <dbReference type="ARBA" id="ARBA00004651"/>
    </source>
</evidence>
<feature type="transmembrane region" description="Helical" evidence="7">
    <location>
        <begin position="86"/>
        <end position="107"/>
    </location>
</feature>
<dbReference type="GO" id="GO:0015990">
    <property type="term" value="P:electron transport coupled proton transport"/>
    <property type="evidence" value="ECO:0007669"/>
    <property type="project" value="TreeGrafter"/>
</dbReference>
<evidence type="ECO:0000313" key="8">
    <source>
        <dbReference type="EMBL" id="KGX93297.1"/>
    </source>
</evidence>
<keyword evidence="4 7" id="KW-0812">Transmembrane</keyword>
<keyword evidence="3" id="KW-1003">Cell membrane</keyword>
<organism evidence="8 9">
    <name type="scientific">Pontibacillus halophilus JSM 076056 = DSM 19796</name>
    <dbReference type="NCBI Taxonomy" id="1385510"/>
    <lineage>
        <taxon>Bacteria</taxon>
        <taxon>Bacillati</taxon>
        <taxon>Bacillota</taxon>
        <taxon>Bacilli</taxon>
        <taxon>Bacillales</taxon>
        <taxon>Bacillaceae</taxon>
        <taxon>Pontibacillus</taxon>
    </lineage>
</organism>
<name>A0A0A5IBS8_9BACI</name>
<dbReference type="GO" id="GO:0015078">
    <property type="term" value="F:proton transmembrane transporter activity"/>
    <property type="evidence" value="ECO:0007669"/>
    <property type="project" value="TreeGrafter"/>
</dbReference>
<dbReference type="InterPro" id="IPR014257">
    <property type="entry name" value="Cyt_c_oxidase_su4_bacillaceae"/>
</dbReference>
<evidence type="ECO:0000256" key="5">
    <source>
        <dbReference type="ARBA" id="ARBA00022989"/>
    </source>
</evidence>
<protein>
    <submittedName>
        <fullName evidence="8">Cytochrome B6</fullName>
    </submittedName>
</protein>
<evidence type="ECO:0000313" key="9">
    <source>
        <dbReference type="Proteomes" id="UP000030528"/>
    </source>
</evidence>
<evidence type="ECO:0000256" key="6">
    <source>
        <dbReference type="ARBA" id="ARBA00023136"/>
    </source>
</evidence>
<dbReference type="Pfam" id="PF03626">
    <property type="entry name" value="COX4_pro"/>
    <property type="match status" value="1"/>
</dbReference>
<dbReference type="RefSeq" id="WP_026799646.1">
    <property type="nucleotide sequence ID" value="NZ_AULI01000005.1"/>
</dbReference>
<dbReference type="GO" id="GO:0009486">
    <property type="term" value="F:cytochrome bo3 ubiquinol oxidase activity"/>
    <property type="evidence" value="ECO:0007669"/>
    <property type="project" value="TreeGrafter"/>
</dbReference>
<reference evidence="8 9" key="1">
    <citation type="submission" date="2013-08" db="EMBL/GenBank/DDBJ databases">
        <authorList>
            <person name="Huang J."/>
            <person name="Wang G."/>
        </authorList>
    </citation>
    <scope>NUCLEOTIDE SEQUENCE [LARGE SCALE GENOMIC DNA]</scope>
    <source>
        <strain evidence="8 9">JSM 076056</strain>
    </source>
</reference>
<dbReference type="NCBIfam" id="TIGR02908">
    <property type="entry name" value="CoxD_Bacillus"/>
    <property type="match status" value="1"/>
</dbReference>
<gene>
    <name evidence="8" type="ORF">N781_12895</name>
</gene>
<comment type="similarity">
    <text evidence="2">Belongs to the cytochrome c oxidase bacterial subunit 4 family.</text>
</comment>
<dbReference type="eggNOG" id="COG3125">
    <property type="taxonomic scope" value="Bacteria"/>
</dbReference>